<evidence type="ECO:0000256" key="4">
    <source>
        <dbReference type="ARBA" id="ARBA00022679"/>
    </source>
</evidence>
<dbReference type="Pfam" id="PF07714">
    <property type="entry name" value="PK_Tyr_Ser-Thr"/>
    <property type="match status" value="1"/>
</dbReference>
<comment type="catalytic activity">
    <reaction evidence="9">
        <text>L-seryl-[protein] + ATP = O-phospho-L-seryl-[protein] + ADP + H(+)</text>
        <dbReference type="Rhea" id="RHEA:17989"/>
        <dbReference type="Rhea" id="RHEA-COMP:9863"/>
        <dbReference type="Rhea" id="RHEA-COMP:11604"/>
        <dbReference type="ChEBI" id="CHEBI:15378"/>
        <dbReference type="ChEBI" id="CHEBI:29999"/>
        <dbReference type="ChEBI" id="CHEBI:30616"/>
        <dbReference type="ChEBI" id="CHEBI:83421"/>
        <dbReference type="ChEBI" id="CHEBI:456216"/>
        <dbReference type="EC" id="2.7.11.1"/>
    </reaction>
</comment>
<evidence type="ECO:0000256" key="1">
    <source>
        <dbReference type="ARBA" id="ARBA00010507"/>
    </source>
</evidence>
<dbReference type="InterPro" id="IPR001245">
    <property type="entry name" value="Ser-Thr/Tyr_kinase_cat_dom"/>
</dbReference>
<evidence type="ECO:0000256" key="2">
    <source>
        <dbReference type="ARBA" id="ARBA00012513"/>
    </source>
</evidence>
<dbReference type="GO" id="GO:0005524">
    <property type="term" value="F:ATP binding"/>
    <property type="evidence" value="ECO:0007669"/>
    <property type="project" value="UniProtKB-UniRule"/>
</dbReference>
<feature type="domain" description="Protein kinase" evidence="12">
    <location>
        <begin position="539"/>
        <end position="706"/>
    </location>
</feature>
<dbReference type="CDD" id="cd13999">
    <property type="entry name" value="STKc_MAP3K-like"/>
    <property type="match status" value="1"/>
</dbReference>
<organism evidence="13">
    <name type="scientific">Anthurium amnicola</name>
    <dbReference type="NCBI Taxonomy" id="1678845"/>
    <lineage>
        <taxon>Eukaryota</taxon>
        <taxon>Viridiplantae</taxon>
        <taxon>Streptophyta</taxon>
        <taxon>Embryophyta</taxon>
        <taxon>Tracheophyta</taxon>
        <taxon>Spermatophyta</taxon>
        <taxon>Magnoliopsida</taxon>
        <taxon>Liliopsida</taxon>
        <taxon>Araceae</taxon>
        <taxon>Pothoideae</taxon>
        <taxon>Potheae</taxon>
        <taxon>Anthurium</taxon>
    </lineage>
</organism>
<comment type="catalytic activity">
    <reaction evidence="8">
        <text>L-threonyl-[protein] + ATP = O-phospho-L-threonyl-[protein] + ADP + H(+)</text>
        <dbReference type="Rhea" id="RHEA:46608"/>
        <dbReference type="Rhea" id="RHEA-COMP:11060"/>
        <dbReference type="Rhea" id="RHEA-COMP:11605"/>
        <dbReference type="ChEBI" id="CHEBI:15378"/>
        <dbReference type="ChEBI" id="CHEBI:30013"/>
        <dbReference type="ChEBI" id="CHEBI:30616"/>
        <dbReference type="ChEBI" id="CHEBI:61977"/>
        <dbReference type="ChEBI" id="CHEBI:456216"/>
        <dbReference type="EC" id="2.7.11.1"/>
    </reaction>
</comment>
<evidence type="ECO:0000256" key="10">
    <source>
        <dbReference type="PROSITE-ProRule" id="PRU10141"/>
    </source>
</evidence>
<feature type="region of interest" description="Disordered" evidence="11">
    <location>
        <begin position="1"/>
        <end position="46"/>
    </location>
</feature>
<keyword evidence="4" id="KW-0808">Transferase</keyword>
<protein>
    <recommendedName>
        <fullName evidence="2">non-specific serine/threonine protein kinase</fullName>
        <ecNumber evidence="2">2.7.11.1</ecNumber>
    </recommendedName>
</protein>
<evidence type="ECO:0000256" key="11">
    <source>
        <dbReference type="SAM" id="MobiDB-lite"/>
    </source>
</evidence>
<evidence type="ECO:0000313" key="13">
    <source>
        <dbReference type="EMBL" id="JAT50461.1"/>
    </source>
</evidence>
<keyword evidence="7 10" id="KW-0067">ATP-binding</keyword>
<dbReference type="PANTHER" id="PTHR44329:SF255">
    <property type="entry name" value="OS02G0527600 PROTEIN"/>
    <property type="match status" value="1"/>
</dbReference>
<dbReference type="Pfam" id="PF14381">
    <property type="entry name" value="EDR1_CTR1_ARMC3_pept"/>
    <property type="match status" value="1"/>
</dbReference>
<evidence type="ECO:0000256" key="3">
    <source>
        <dbReference type="ARBA" id="ARBA00022527"/>
    </source>
</evidence>
<dbReference type="SMART" id="SM00220">
    <property type="entry name" value="S_TKc"/>
    <property type="match status" value="1"/>
</dbReference>
<dbReference type="PROSITE" id="PS00108">
    <property type="entry name" value="PROTEIN_KINASE_ST"/>
    <property type="match status" value="1"/>
</dbReference>
<dbReference type="InterPro" id="IPR055164">
    <property type="entry name" value="EDR1/CTR1/ARMC3-like_pept-like"/>
</dbReference>
<dbReference type="GO" id="GO:0004674">
    <property type="term" value="F:protein serine/threonine kinase activity"/>
    <property type="evidence" value="ECO:0007669"/>
    <property type="project" value="UniProtKB-KW"/>
</dbReference>
<sequence>MEMPGRRSSYAVLSQDPDDQPPKFPDSLSSSSSDKPRLPLLKPSPAGGFDWFISPDAPPRMLGAAPTLPLQRQSSGSSFGESSLSGDYYLPASLSASAADLDPALYNTTAGLPGEPRVKSSSPTKSWAQQAEEAYQLQLAVALRLCVDATCADDPHFLDPGEPALLQTRASADSMSHRFWVNGCLSYYDKVPDGFYLIQGMNPFVWTLCTDLHEESRIPSIQLLKNVHPTDSFIEVVVVDKQNDCDLRELQGIIADVSRRCNTTKDVASQLAELVCNRMGRSASTEDGYLTSRWKICCEALKANLGTVVLPLGKLSMGLCRHRALLFKILADSIDLPCRVAKGCKYCKSDHASSCLVRFSHEREFIVDLIGKPGFLCEPDSLLNGPSSISISSPLRPPKCKSVEIAENFRSLAKQYFLDCQSLNLIFNDTSAVNNTGQEDAVDPSPSKNYDEKDVDLNYLTPVTSSDVETSHVVRTHNQKVAWPSGWDENSETNRMNNLLQNTRSSKPIVQELSPFIRQKPKHDVNLSVDDLIIPWSDLALKERIGAGSFGTVHRADWNGSDVAVKVLMDQDFHPEHLNEFRREVAIMKSLRHPNIVLFMGAVIERPNLSIVTEYLSRGSLYRLLHRPGAREMLDERRRLNMAYDVAKGMNYLHRRNPPIVHRDLKSPNLLVDKKYTVKVSDFGLSRLKANTFLSSKSAAGTPEWM</sequence>
<dbReference type="AlphaFoldDB" id="A0A1D1Y752"/>
<feature type="non-terminal residue" evidence="13">
    <location>
        <position position="706"/>
    </location>
</feature>
<dbReference type="Gene3D" id="3.30.200.20">
    <property type="entry name" value="Phosphorylase Kinase, domain 1"/>
    <property type="match status" value="1"/>
</dbReference>
<gene>
    <name evidence="13" type="primary">CTR1_23</name>
    <name evidence="13" type="ORF">g.107650</name>
</gene>
<proteinExistence type="inferred from homology"/>
<dbReference type="EC" id="2.7.11.1" evidence="2"/>
<keyword evidence="3" id="KW-0723">Serine/threonine-protein kinase</keyword>
<dbReference type="Gene3D" id="1.10.510.10">
    <property type="entry name" value="Transferase(Phosphotransferase) domain 1"/>
    <property type="match status" value="1"/>
</dbReference>
<evidence type="ECO:0000256" key="5">
    <source>
        <dbReference type="ARBA" id="ARBA00022741"/>
    </source>
</evidence>
<accession>A0A1D1Y752</accession>
<evidence type="ECO:0000256" key="6">
    <source>
        <dbReference type="ARBA" id="ARBA00022777"/>
    </source>
</evidence>
<keyword evidence="6 13" id="KW-0418">Kinase</keyword>
<dbReference type="SUPFAM" id="SSF56112">
    <property type="entry name" value="Protein kinase-like (PK-like)"/>
    <property type="match status" value="1"/>
</dbReference>
<dbReference type="InterPro" id="IPR011009">
    <property type="entry name" value="Kinase-like_dom_sf"/>
</dbReference>
<feature type="compositionally biased region" description="Low complexity" evidence="11">
    <location>
        <begin position="25"/>
        <end position="45"/>
    </location>
</feature>
<evidence type="ECO:0000256" key="8">
    <source>
        <dbReference type="ARBA" id="ARBA00047899"/>
    </source>
</evidence>
<dbReference type="PROSITE" id="PS00107">
    <property type="entry name" value="PROTEIN_KINASE_ATP"/>
    <property type="match status" value="1"/>
</dbReference>
<evidence type="ECO:0000256" key="7">
    <source>
        <dbReference type="ARBA" id="ARBA00022840"/>
    </source>
</evidence>
<reference evidence="13" key="1">
    <citation type="submission" date="2015-07" db="EMBL/GenBank/DDBJ databases">
        <title>Transcriptome Assembly of Anthurium amnicola.</title>
        <authorList>
            <person name="Suzuki J."/>
        </authorList>
    </citation>
    <scope>NUCLEOTIDE SEQUENCE</scope>
</reference>
<dbReference type="InterPro" id="IPR000719">
    <property type="entry name" value="Prot_kinase_dom"/>
</dbReference>
<dbReference type="InterPro" id="IPR008271">
    <property type="entry name" value="Ser/Thr_kinase_AS"/>
</dbReference>
<dbReference type="PROSITE" id="PS50011">
    <property type="entry name" value="PROTEIN_KINASE_DOM"/>
    <property type="match status" value="1"/>
</dbReference>
<dbReference type="PANTHER" id="PTHR44329">
    <property type="entry name" value="SERINE/THREONINE-PROTEIN KINASE TNNI3K-RELATED"/>
    <property type="match status" value="1"/>
</dbReference>
<dbReference type="EMBL" id="GDJX01017475">
    <property type="protein sequence ID" value="JAT50461.1"/>
    <property type="molecule type" value="Transcribed_RNA"/>
</dbReference>
<keyword evidence="5 10" id="KW-0547">Nucleotide-binding</keyword>
<comment type="similarity">
    <text evidence="1">Belongs to the protein kinase superfamily. TKL Ser/Thr protein kinase family. RAF subfamily.</text>
</comment>
<dbReference type="InterPro" id="IPR017441">
    <property type="entry name" value="Protein_kinase_ATP_BS"/>
</dbReference>
<dbReference type="FunFam" id="3.30.200.20:FF:000060">
    <property type="entry name" value="Serine/threonine-protein kinase isoform 1"/>
    <property type="match status" value="1"/>
</dbReference>
<evidence type="ECO:0000256" key="9">
    <source>
        <dbReference type="ARBA" id="ARBA00048679"/>
    </source>
</evidence>
<feature type="binding site" evidence="10">
    <location>
        <position position="566"/>
    </location>
    <ligand>
        <name>ATP</name>
        <dbReference type="ChEBI" id="CHEBI:30616"/>
    </ligand>
</feature>
<name>A0A1D1Y752_9ARAE</name>
<dbReference type="InterPro" id="IPR051681">
    <property type="entry name" value="Ser/Thr_Kinases-Pseudokinases"/>
</dbReference>
<evidence type="ECO:0000259" key="12">
    <source>
        <dbReference type="PROSITE" id="PS50011"/>
    </source>
</evidence>